<organism evidence="2 3">
    <name type="scientific">candidate division WWE3 bacterium RBG_19FT_COMBO_34_6</name>
    <dbReference type="NCBI Taxonomy" id="1802612"/>
    <lineage>
        <taxon>Bacteria</taxon>
        <taxon>Katanobacteria</taxon>
    </lineage>
</organism>
<dbReference type="InterPro" id="IPR038008">
    <property type="entry name" value="Jag_KH"/>
</dbReference>
<dbReference type="Gene3D" id="3.30.1370.50">
    <property type="entry name" value="R3H-like domain"/>
    <property type="match status" value="1"/>
</dbReference>
<dbReference type="InterPro" id="IPR039247">
    <property type="entry name" value="KhpB"/>
</dbReference>
<gene>
    <name evidence="2" type="ORF">A2V49_00460</name>
</gene>
<protein>
    <recommendedName>
        <fullName evidence="1">R3H domain-containing protein</fullName>
    </recommendedName>
</protein>
<dbReference type="CDD" id="cd02414">
    <property type="entry name" value="KH-II_Jag"/>
    <property type="match status" value="1"/>
</dbReference>
<evidence type="ECO:0000313" key="2">
    <source>
        <dbReference type="EMBL" id="OGC46508.1"/>
    </source>
</evidence>
<accession>A0A1F4UNI0</accession>
<dbReference type="InterPro" id="IPR001374">
    <property type="entry name" value="R3H_dom"/>
</dbReference>
<dbReference type="AlphaFoldDB" id="A0A1F4UNI0"/>
<dbReference type="Pfam" id="PF13083">
    <property type="entry name" value="KH_KhpA-B"/>
    <property type="match status" value="1"/>
</dbReference>
<comment type="caution">
    <text evidence="2">The sequence shown here is derived from an EMBL/GenBank/DDBJ whole genome shotgun (WGS) entry which is preliminary data.</text>
</comment>
<dbReference type="Pfam" id="PF01424">
    <property type="entry name" value="R3H"/>
    <property type="match status" value="1"/>
</dbReference>
<proteinExistence type="predicted"/>
<dbReference type="PANTHER" id="PTHR35800">
    <property type="entry name" value="PROTEIN JAG"/>
    <property type="match status" value="1"/>
</dbReference>
<sequence>MSEKIIEKHLNKILEFIDINPEIKIEKEEETFNISINGENLNFLIGYRGESLDALSHILSHAIYKESGEWLPIFLDINGYKNEKIEKLHEMVKSFIDRARFHQKEIGLPPLTPQERRFVHMFISDYVDIKSESRGEGRDRRLYLIPVKK</sequence>
<dbReference type="EMBL" id="MEUV01000001">
    <property type="protein sequence ID" value="OGC46508.1"/>
    <property type="molecule type" value="Genomic_DNA"/>
</dbReference>
<dbReference type="Proteomes" id="UP000178615">
    <property type="component" value="Unassembled WGS sequence"/>
</dbReference>
<dbReference type="PROSITE" id="PS51061">
    <property type="entry name" value="R3H"/>
    <property type="match status" value="1"/>
</dbReference>
<evidence type="ECO:0000313" key="3">
    <source>
        <dbReference type="Proteomes" id="UP000178615"/>
    </source>
</evidence>
<dbReference type="PANTHER" id="PTHR35800:SF1">
    <property type="entry name" value="RNA-BINDING PROTEIN KHPB"/>
    <property type="match status" value="1"/>
</dbReference>
<feature type="domain" description="R3H" evidence="1">
    <location>
        <begin position="82"/>
        <end position="148"/>
    </location>
</feature>
<dbReference type="GO" id="GO:0003723">
    <property type="term" value="F:RNA binding"/>
    <property type="evidence" value="ECO:0007669"/>
    <property type="project" value="InterPro"/>
</dbReference>
<evidence type="ECO:0000259" key="1">
    <source>
        <dbReference type="PROSITE" id="PS51061"/>
    </source>
</evidence>
<dbReference type="SMART" id="SM00393">
    <property type="entry name" value="R3H"/>
    <property type="match status" value="1"/>
</dbReference>
<dbReference type="SUPFAM" id="SSF82708">
    <property type="entry name" value="R3H domain"/>
    <property type="match status" value="1"/>
</dbReference>
<name>A0A1F4UNI0_UNCKA</name>
<dbReference type="InterPro" id="IPR015946">
    <property type="entry name" value="KH_dom-like_a/b"/>
</dbReference>
<dbReference type="Gene3D" id="3.30.300.20">
    <property type="match status" value="1"/>
</dbReference>
<dbReference type="InterPro" id="IPR036867">
    <property type="entry name" value="R3H_dom_sf"/>
</dbReference>
<reference evidence="2 3" key="1">
    <citation type="journal article" date="2016" name="Nat. Commun.">
        <title>Thousands of microbial genomes shed light on interconnected biogeochemical processes in an aquifer system.</title>
        <authorList>
            <person name="Anantharaman K."/>
            <person name="Brown C.T."/>
            <person name="Hug L.A."/>
            <person name="Sharon I."/>
            <person name="Castelle C.J."/>
            <person name="Probst A.J."/>
            <person name="Thomas B.C."/>
            <person name="Singh A."/>
            <person name="Wilkins M.J."/>
            <person name="Karaoz U."/>
            <person name="Brodie E.L."/>
            <person name="Williams K.H."/>
            <person name="Hubbard S.S."/>
            <person name="Banfield J.F."/>
        </authorList>
    </citation>
    <scope>NUCLEOTIDE SEQUENCE [LARGE SCALE GENOMIC DNA]</scope>
</reference>